<keyword evidence="3" id="KW-1185">Reference proteome</keyword>
<keyword evidence="1" id="KW-1133">Transmembrane helix</keyword>
<feature type="transmembrane region" description="Helical" evidence="1">
    <location>
        <begin position="75"/>
        <end position="95"/>
    </location>
</feature>
<dbReference type="AlphaFoldDB" id="A0A8J7FM29"/>
<accession>A0A8J7FM29</accession>
<dbReference type="RefSeq" id="WP_194116968.1">
    <property type="nucleotide sequence ID" value="NZ_JADFUA010000009.1"/>
</dbReference>
<sequence length="158" mass="18055">MHNDLLQHIEQQHPDSRVRFLLARINHFEHYASLKSKKLKRITYVLRFSLLGLAAISTIVLGLDVAGLAPYAKNIALVLGAVMTFLGGVSSFLNIEEYWMRHNTIHLRLKALRDRLAFQCSNLQLIEDEALNAILSEYHAITESNIKYWQDAIAEQKA</sequence>
<keyword evidence="1" id="KW-0472">Membrane</keyword>
<name>A0A8J7FM29_9NEIS</name>
<proteinExistence type="predicted"/>
<comment type="caution">
    <text evidence="2">The sequence shown here is derived from an EMBL/GenBank/DDBJ whole genome shotgun (WGS) entry which is preliminary data.</text>
</comment>
<protein>
    <submittedName>
        <fullName evidence="2">DUF4231 domain-containing protein</fullName>
    </submittedName>
</protein>
<evidence type="ECO:0000313" key="3">
    <source>
        <dbReference type="Proteomes" id="UP000604481"/>
    </source>
</evidence>
<dbReference type="EMBL" id="JADFUA010000009">
    <property type="protein sequence ID" value="MBE9610422.1"/>
    <property type="molecule type" value="Genomic_DNA"/>
</dbReference>
<evidence type="ECO:0000313" key="2">
    <source>
        <dbReference type="EMBL" id="MBE9610422.1"/>
    </source>
</evidence>
<dbReference type="Pfam" id="PF14015">
    <property type="entry name" value="DUF4231"/>
    <property type="match status" value="1"/>
</dbReference>
<dbReference type="InterPro" id="IPR025325">
    <property type="entry name" value="DUF4231"/>
</dbReference>
<gene>
    <name evidence="2" type="ORF">INR99_13865</name>
</gene>
<reference evidence="2 3" key="1">
    <citation type="submission" date="2020-10" db="EMBL/GenBank/DDBJ databases">
        <title>The genome sequence of Chitinilyticum litopenaei 4Y14.</title>
        <authorList>
            <person name="Liu Y."/>
        </authorList>
    </citation>
    <scope>NUCLEOTIDE SEQUENCE [LARGE SCALE GENOMIC DNA]</scope>
    <source>
        <strain evidence="2 3">4Y14</strain>
    </source>
</reference>
<organism evidence="2 3">
    <name type="scientific">Chitinilyticum piscinae</name>
    <dbReference type="NCBI Taxonomy" id="2866724"/>
    <lineage>
        <taxon>Bacteria</taxon>
        <taxon>Pseudomonadati</taxon>
        <taxon>Pseudomonadota</taxon>
        <taxon>Betaproteobacteria</taxon>
        <taxon>Neisseriales</taxon>
        <taxon>Chitinibacteraceae</taxon>
        <taxon>Chitinilyticum</taxon>
    </lineage>
</organism>
<feature type="transmembrane region" description="Helical" evidence="1">
    <location>
        <begin position="44"/>
        <end position="63"/>
    </location>
</feature>
<keyword evidence="1" id="KW-0812">Transmembrane</keyword>
<dbReference type="NCBIfam" id="NF033634">
    <property type="entry name" value="SLATT_1"/>
    <property type="match status" value="1"/>
</dbReference>
<dbReference type="Proteomes" id="UP000604481">
    <property type="component" value="Unassembled WGS sequence"/>
</dbReference>
<evidence type="ECO:0000256" key="1">
    <source>
        <dbReference type="SAM" id="Phobius"/>
    </source>
</evidence>